<protein>
    <recommendedName>
        <fullName evidence="4">3-hydroxyacyl-CoA dehydrogenase</fullName>
    </recommendedName>
</protein>
<dbReference type="Gene3D" id="3.40.50.720">
    <property type="entry name" value="NAD(P)-binding Rossmann-like Domain"/>
    <property type="match status" value="1"/>
</dbReference>
<dbReference type="InterPro" id="IPR002347">
    <property type="entry name" value="SDR_fam"/>
</dbReference>
<dbReference type="FunFam" id="3.40.50.720:FF:000215">
    <property type="entry name" value="3-hydroxyacyl-CoA dehydrogenase type-2"/>
    <property type="match status" value="1"/>
</dbReference>
<accession>A0A381NJF5</accession>
<dbReference type="AlphaFoldDB" id="A0A381NJF5"/>
<dbReference type="EMBL" id="UINC01000399">
    <property type="protein sequence ID" value="SUZ54637.1"/>
    <property type="molecule type" value="Genomic_DNA"/>
</dbReference>
<proteinExistence type="inferred from homology"/>
<dbReference type="SUPFAM" id="SSF51735">
    <property type="entry name" value="NAD(P)-binding Rossmann-fold domains"/>
    <property type="match status" value="1"/>
</dbReference>
<dbReference type="PANTHER" id="PTHR43658:SF8">
    <property type="entry name" value="17-BETA-HYDROXYSTEROID DEHYDROGENASE 14-RELATED"/>
    <property type="match status" value="1"/>
</dbReference>
<gene>
    <name evidence="3" type="ORF">METZ01_LOCUS7491</name>
</gene>
<dbReference type="PANTHER" id="PTHR43658">
    <property type="entry name" value="SHORT-CHAIN DEHYDROGENASE/REDUCTASE"/>
    <property type="match status" value="1"/>
</dbReference>
<sequence>MDITDKVAVITGGASGLGRATAETIIDSGGKVALLDLNAELAAQTAADLGGDAEAFTVNVSDSQSAKDAIEGVLERFGAIHINVNCAGIGAAGRTLGRDGPLSLEAFNFVIQVNLVGTFNTLRFCAQAMDTNEPQNEDGERGVIINTASVAAYDGQIGQAGYSASKGGVVGMTLPIARDLSRSGIRVCTIAPGIFETPMMLGASDKVRLPLIEMVQFPKRLGDAPEYALLAKQIVENPYLNGETIRLDAGIRMQPR</sequence>
<dbReference type="PROSITE" id="PS00061">
    <property type="entry name" value="ADH_SHORT"/>
    <property type="match status" value="1"/>
</dbReference>
<organism evidence="3">
    <name type="scientific">marine metagenome</name>
    <dbReference type="NCBI Taxonomy" id="408172"/>
    <lineage>
        <taxon>unclassified sequences</taxon>
        <taxon>metagenomes</taxon>
        <taxon>ecological metagenomes</taxon>
    </lineage>
</organism>
<reference evidence="3" key="1">
    <citation type="submission" date="2018-05" db="EMBL/GenBank/DDBJ databases">
        <authorList>
            <person name="Lanie J.A."/>
            <person name="Ng W.-L."/>
            <person name="Kazmierczak K.M."/>
            <person name="Andrzejewski T.M."/>
            <person name="Davidsen T.M."/>
            <person name="Wayne K.J."/>
            <person name="Tettelin H."/>
            <person name="Glass J.I."/>
            <person name="Rusch D."/>
            <person name="Podicherti R."/>
            <person name="Tsui H.-C.T."/>
            <person name="Winkler M.E."/>
        </authorList>
    </citation>
    <scope>NUCLEOTIDE SEQUENCE</scope>
</reference>
<dbReference type="GO" id="GO:0016491">
    <property type="term" value="F:oxidoreductase activity"/>
    <property type="evidence" value="ECO:0007669"/>
    <property type="project" value="UniProtKB-KW"/>
</dbReference>
<evidence type="ECO:0008006" key="4">
    <source>
        <dbReference type="Google" id="ProtNLM"/>
    </source>
</evidence>
<evidence type="ECO:0000256" key="1">
    <source>
        <dbReference type="ARBA" id="ARBA00006484"/>
    </source>
</evidence>
<keyword evidence="2" id="KW-0560">Oxidoreductase</keyword>
<dbReference type="InterPro" id="IPR036291">
    <property type="entry name" value="NAD(P)-bd_dom_sf"/>
</dbReference>
<evidence type="ECO:0000256" key="2">
    <source>
        <dbReference type="ARBA" id="ARBA00023002"/>
    </source>
</evidence>
<dbReference type="InterPro" id="IPR020904">
    <property type="entry name" value="Sc_DH/Rdtase_CS"/>
</dbReference>
<dbReference type="PRINTS" id="PR00080">
    <property type="entry name" value="SDRFAMILY"/>
</dbReference>
<dbReference type="Pfam" id="PF00106">
    <property type="entry name" value="adh_short"/>
    <property type="match status" value="1"/>
</dbReference>
<comment type="similarity">
    <text evidence="1">Belongs to the short-chain dehydrogenases/reductases (SDR) family.</text>
</comment>
<evidence type="ECO:0000313" key="3">
    <source>
        <dbReference type="EMBL" id="SUZ54637.1"/>
    </source>
</evidence>
<name>A0A381NJF5_9ZZZZ</name>
<dbReference type="PRINTS" id="PR00081">
    <property type="entry name" value="GDHRDH"/>
</dbReference>